<dbReference type="PANTHER" id="PTHR23048">
    <property type="entry name" value="MYOSIN LIGHT CHAIN 1, 3"/>
    <property type="match status" value="1"/>
</dbReference>
<dbReference type="FunFam" id="1.10.238.10:FF:000178">
    <property type="entry name" value="Calmodulin-2 A"/>
    <property type="match status" value="1"/>
</dbReference>
<keyword evidence="2" id="KW-0106">Calcium</keyword>
<dbReference type="Pfam" id="PF13499">
    <property type="entry name" value="EF-hand_7"/>
    <property type="match status" value="1"/>
</dbReference>
<dbReference type="InterPro" id="IPR002048">
    <property type="entry name" value="EF_hand_dom"/>
</dbReference>
<dbReference type="InterPro" id="IPR050230">
    <property type="entry name" value="CALM/Myosin/TropC-like"/>
</dbReference>
<dbReference type="CDD" id="cd00051">
    <property type="entry name" value="EFh"/>
    <property type="match status" value="1"/>
</dbReference>
<dbReference type="OrthoDB" id="26525at2759"/>
<comment type="caution">
    <text evidence="4">The sequence shown here is derived from an EMBL/GenBank/DDBJ whole genome shotgun (WGS) entry which is preliminary data.</text>
</comment>
<feature type="domain" description="EF-hand" evidence="3">
    <location>
        <begin position="92"/>
        <end position="127"/>
    </location>
</feature>
<accession>A0A5J4Z7S7</accession>
<evidence type="ECO:0000313" key="5">
    <source>
        <dbReference type="Proteomes" id="UP000324585"/>
    </source>
</evidence>
<dbReference type="InterPro" id="IPR011992">
    <property type="entry name" value="EF-hand-dom_pair"/>
</dbReference>
<reference evidence="5" key="1">
    <citation type="journal article" date="2019" name="Nat. Commun.">
        <title>Expansion of phycobilisome linker gene families in mesophilic red algae.</title>
        <authorList>
            <person name="Lee J."/>
            <person name="Kim D."/>
            <person name="Bhattacharya D."/>
            <person name="Yoon H.S."/>
        </authorList>
    </citation>
    <scope>NUCLEOTIDE SEQUENCE [LARGE SCALE GENOMIC DNA]</scope>
    <source>
        <strain evidence="5">CCMP 1328</strain>
    </source>
</reference>
<dbReference type="GO" id="GO:0016460">
    <property type="term" value="C:myosin II complex"/>
    <property type="evidence" value="ECO:0007669"/>
    <property type="project" value="TreeGrafter"/>
</dbReference>
<feature type="domain" description="EF-hand" evidence="3">
    <location>
        <begin position="19"/>
        <end position="54"/>
    </location>
</feature>
<evidence type="ECO:0000313" key="4">
    <source>
        <dbReference type="EMBL" id="KAA8498737.1"/>
    </source>
</evidence>
<keyword evidence="1" id="KW-0677">Repeat</keyword>
<organism evidence="4 5">
    <name type="scientific">Porphyridium purpureum</name>
    <name type="common">Red alga</name>
    <name type="synonym">Porphyridium cruentum</name>
    <dbReference type="NCBI Taxonomy" id="35688"/>
    <lineage>
        <taxon>Eukaryota</taxon>
        <taxon>Rhodophyta</taxon>
        <taxon>Bangiophyceae</taxon>
        <taxon>Porphyridiales</taxon>
        <taxon>Porphyridiaceae</taxon>
        <taxon>Porphyridium</taxon>
    </lineage>
</organism>
<evidence type="ECO:0000256" key="1">
    <source>
        <dbReference type="ARBA" id="ARBA00022737"/>
    </source>
</evidence>
<proteinExistence type="predicted"/>
<keyword evidence="5" id="KW-1185">Reference proteome</keyword>
<dbReference type="Gene3D" id="1.10.238.10">
    <property type="entry name" value="EF-hand"/>
    <property type="match status" value="2"/>
</dbReference>
<dbReference type="SUPFAM" id="SSF47473">
    <property type="entry name" value="EF-hand"/>
    <property type="match status" value="1"/>
</dbReference>
<gene>
    <name evidence="4" type="ORF">FVE85_6322</name>
</gene>
<dbReference type="PROSITE" id="PS50222">
    <property type="entry name" value="EF_HAND_2"/>
    <property type="match status" value="2"/>
</dbReference>
<dbReference type="GO" id="GO:0005509">
    <property type="term" value="F:calcium ion binding"/>
    <property type="evidence" value="ECO:0007669"/>
    <property type="project" value="InterPro"/>
</dbReference>
<dbReference type="Proteomes" id="UP000324585">
    <property type="component" value="Unassembled WGS sequence"/>
</dbReference>
<dbReference type="SMART" id="SM00054">
    <property type="entry name" value="EFh"/>
    <property type="match status" value="2"/>
</dbReference>
<evidence type="ECO:0000259" key="3">
    <source>
        <dbReference type="PROSITE" id="PS50222"/>
    </source>
</evidence>
<dbReference type="InterPro" id="IPR018247">
    <property type="entry name" value="EF_Hand_1_Ca_BS"/>
</dbReference>
<evidence type="ECO:0000256" key="2">
    <source>
        <dbReference type="ARBA" id="ARBA00022837"/>
    </source>
</evidence>
<dbReference type="PROSITE" id="PS00018">
    <property type="entry name" value="EF_HAND_1"/>
    <property type="match status" value="1"/>
</dbReference>
<dbReference type="PANTHER" id="PTHR23048:SF0">
    <property type="entry name" value="CALMODULIN LIKE 3"/>
    <property type="match status" value="1"/>
</dbReference>
<dbReference type="EMBL" id="VRMN01000001">
    <property type="protein sequence ID" value="KAA8498737.1"/>
    <property type="molecule type" value="Genomic_DNA"/>
</dbReference>
<sequence>MEPSPPAPTNISEKKVSKEKEAEFLEVFGLFDLEGKGAVATSELGTLVRALGQNPTESTVAQMKKEVDAMDTGEFQFQPFLQCLEKHYESPLTEEDIFQALKVFDKSGTGYIAADELRHALTTTQEALNEEEVAAFFANSKTAPDGAINCRELAKKLAYKA</sequence>
<protein>
    <submittedName>
        <fullName evidence="4">Calmodulin</fullName>
    </submittedName>
</protein>
<name>A0A5J4Z7S7_PORPP</name>
<dbReference type="OMA" id="HDQASTN"/>
<dbReference type="AlphaFoldDB" id="A0A5J4Z7S7"/>